<gene>
    <name evidence="1" type="ORF">FSCOSCO3_A022680</name>
</gene>
<comment type="caution">
    <text evidence="1">The sequence shown here is derived from an EMBL/GenBank/DDBJ whole genome shotgun (WGS) entry which is preliminary data.</text>
</comment>
<name>A0AAV1PS94_SCOSC</name>
<sequence length="102" mass="11620">HVMPKYQGHPHMSTHPISPFGLRRLSENHNRPLIDYTSYKICGVTRRGRSKTSCSSCRTLRASRHTNRNLTLTNLLWKAARHCLSPGCLFKQLSVSPLLCGY</sequence>
<keyword evidence="2" id="KW-1185">Reference proteome</keyword>
<dbReference type="Proteomes" id="UP001314229">
    <property type="component" value="Unassembled WGS sequence"/>
</dbReference>
<protein>
    <submittedName>
        <fullName evidence="1">Uncharacterized protein</fullName>
    </submittedName>
</protein>
<dbReference type="AlphaFoldDB" id="A0AAV1PS94"/>
<reference evidence="1 2" key="1">
    <citation type="submission" date="2024-01" db="EMBL/GenBank/DDBJ databases">
        <authorList>
            <person name="Alioto T."/>
            <person name="Alioto T."/>
            <person name="Gomez Garrido J."/>
        </authorList>
    </citation>
    <scope>NUCLEOTIDE SEQUENCE [LARGE SCALE GENOMIC DNA]</scope>
</reference>
<organism evidence="1 2">
    <name type="scientific">Scomber scombrus</name>
    <name type="common">Atlantic mackerel</name>
    <name type="synonym">Scomber vernalis</name>
    <dbReference type="NCBI Taxonomy" id="13677"/>
    <lineage>
        <taxon>Eukaryota</taxon>
        <taxon>Metazoa</taxon>
        <taxon>Chordata</taxon>
        <taxon>Craniata</taxon>
        <taxon>Vertebrata</taxon>
        <taxon>Euteleostomi</taxon>
        <taxon>Actinopterygii</taxon>
        <taxon>Neopterygii</taxon>
        <taxon>Teleostei</taxon>
        <taxon>Neoteleostei</taxon>
        <taxon>Acanthomorphata</taxon>
        <taxon>Pelagiaria</taxon>
        <taxon>Scombriformes</taxon>
        <taxon>Scombridae</taxon>
        <taxon>Scomber</taxon>
    </lineage>
</organism>
<dbReference type="EMBL" id="CAWUFR010000247">
    <property type="protein sequence ID" value="CAK6974065.1"/>
    <property type="molecule type" value="Genomic_DNA"/>
</dbReference>
<proteinExistence type="predicted"/>
<evidence type="ECO:0000313" key="1">
    <source>
        <dbReference type="EMBL" id="CAK6974065.1"/>
    </source>
</evidence>
<feature type="non-terminal residue" evidence="1">
    <location>
        <position position="1"/>
    </location>
</feature>
<accession>A0AAV1PS94</accession>
<evidence type="ECO:0000313" key="2">
    <source>
        <dbReference type="Proteomes" id="UP001314229"/>
    </source>
</evidence>